<accession>E4X292</accession>
<proteinExistence type="predicted"/>
<evidence type="ECO:0000313" key="1">
    <source>
        <dbReference type="EMBL" id="CBY07352.1"/>
    </source>
</evidence>
<organism evidence="1">
    <name type="scientific">Oikopleura dioica</name>
    <name type="common">Tunicate</name>
    <dbReference type="NCBI Taxonomy" id="34765"/>
    <lineage>
        <taxon>Eukaryota</taxon>
        <taxon>Metazoa</taxon>
        <taxon>Chordata</taxon>
        <taxon>Tunicata</taxon>
        <taxon>Appendicularia</taxon>
        <taxon>Copelata</taxon>
        <taxon>Oikopleuridae</taxon>
        <taxon>Oikopleura</taxon>
    </lineage>
</organism>
<dbReference type="Proteomes" id="UP000001307">
    <property type="component" value="Unassembled WGS sequence"/>
</dbReference>
<reference evidence="1" key="1">
    <citation type="journal article" date="2010" name="Science">
        <title>Plasticity of animal genome architecture unmasked by rapid evolution of a pelagic tunicate.</title>
        <authorList>
            <person name="Denoeud F."/>
            <person name="Henriet S."/>
            <person name="Mungpakdee S."/>
            <person name="Aury J.M."/>
            <person name="Da Silva C."/>
            <person name="Brinkmann H."/>
            <person name="Mikhaleva J."/>
            <person name="Olsen L.C."/>
            <person name="Jubin C."/>
            <person name="Canestro C."/>
            <person name="Bouquet J.M."/>
            <person name="Danks G."/>
            <person name="Poulain J."/>
            <person name="Campsteijn C."/>
            <person name="Adamski M."/>
            <person name="Cross I."/>
            <person name="Yadetie F."/>
            <person name="Muffato M."/>
            <person name="Louis A."/>
            <person name="Butcher S."/>
            <person name="Tsagkogeorga G."/>
            <person name="Konrad A."/>
            <person name="Singh S."/>
            <person name="Jensen M.F."/>
            <person name="Cong E.H."/>
            <person name="Eikeseth-Otteraa H."/>
            <person name="Noel B."/>
            <person name="Anthouard V."/>
            <person name="Porcel B.M."/>
            <person name="Kachouri-Lafond R."/>
            <person name="Nishino A."/>
            <person name="Ugolini M."/>
            <person name="Chourrout P."/>
            <person name="Nishida H."/>
            <person name="Aasland R."/>
            <person name="Huzurbazar S."/>
            <person name="Westhof E."/>
            <person name="Delsuc F."/>
            <person name="Lehrach H."/>
            <person name="Reinhardt R."/>
            <person name="Weissenbach J."/>
            <person name="Roy S.W."/>
            <person name="Artiguenave F."/>
            <person name="Postlethwait J.H."/>
            <person name="Manak J.R."/>
            <person name="Thompson E.M."/>
            <person name="Jaillon O."/>
            <person name="Du Pasquier L."/>
            <person name="Boudinot P."/>
            <person name="Liberles D.A."/>
            <person name="Volff J.N."/>
            <person name="Philippe H."/>
            <person name="Lenhard B."/>
            <person name="Roest Crollius H."/>
            <person name="Wincker P."/>
            <person name="Chourrout D."/>
        </authorList>
    </citation>
    <scope>NUCLEOTIDE SEQUENCE [LARGE SCALE GENOMIC DNA]</scope>
</reference>
<sequence length="673" mass="78258">MSDIRKKEKFVLQKFDLWKRKNRNNIGKTYLKYESGMSLLRTCLHQQKRENCRYFLSPKTEKEAKKISRLLIELQKDYFVNSLELEYEDENATGWIRCSGECTNKNKPFSAKGARQLICSEKIQRHMKNYHTLKNDSKSGAKKLKKEDIEEIQTSSARIIAQKSLSKGFYDSPEVKRRDELLITASGGERGTGEKLGLSRYKCEKLWKSSQHEMKKMIAKVGPTLIEKGYLSIIIDHKFVNNTVSNYQSKAYGLLALLNFNKQSEKYLLALEPSDTSGKFESCELTTDVLREYSLLMETDDQQNVDEEDQSAPRISRKTKETLKEFNFAEVIESVPIPIIADSMAICIAKQFSIVFSTCMAHTLHNVLKGTIKKADEFFDLSDDEWRKCLNFVTWSRTGWTKEQLKDKGVPQDMPQKLNDFFWDKSPTEEEKMTMYDLRNKDLPLSAEERKKRAEKIDCFPLMQAMINSADPFFKENLIILKEDTDLWQWQGKRFVKTLSEKFTKSTELEIEQHSPPLFSDDEEFDPALADVINLNLNDSQSSEDELSVEFQNYEKTTRTMWKESKNLAAQKYRKEQEAKNLLRFMQKKENTKTMKISDELYDSELMGFFWRENTSKFPILSKVGLYRDNSGHSESPTESSTTAVSGVEATVYKRRTISKIGRGRTYIRKCLI</sequence>
<dbReference type="AlphaFoldDB" id="E4X292"/>
<name>E4X292_OIKDI</name>
<dbReference type="EMBL" id="FN653022">
    <property type="protein sequence ID" value="CBY07352.1"/>
    <property type="molecule type" value="Genomic_DNA"/>
</dbReference>
<gene>
    <name evidence="1" type="ORF">GSOID_T00017016001</name>
</gene>
<dbReference type="InParanoid" id="E4X292"/>
<keyword evidence="2" id="KW-1185">Reference proteome</keyword>
<evidence type="ECO:0000313" key="2">
    <source>
        <dbReference type="Proteomes" id="UP000001307"/>
    </source>
</evidence>
<protein>
    <submittedName>
        <fullName evidence="1">Uncharacterized protein</fullName>
    </submittedName>
</protein>